<dbReference type="Proteomes" id="UP000002805">
    <property type="component" value="Chromosome"/>
</dbReference>
<proteinExistence type="predicted"/>
<dbReference type="eggNOG" id="ENOG5031FYI">
    <property type="taxonomic scope" value="Bacteria"/>
</dbReference>
<keyword evidence="2" id="KW-1185">Reference proteome</keyword>
<evidence type="ECO:0000313" key="1">
    <source>
        <dbReference type="EMBL" id="EDY65721.1"/>
    </source>
</evidence>
<dbReference type="AlphaFoldDB" id="B5HFW1"/>
<accession>B5HFW1</accession>
<name>B5HFW1_STRE2</name>
<sequence length="364" mass="41878">MNRHPLPLPSLSWSICRDLCHASRQPLYGEGELMTARDRFTVVGRQTDCHVYEGDGTRPIAEENMRVRYVPGRVHFPEEIGRWRREIEEEQAAKEAAGEPHRWNNPRFAVERLTVSRTHTAEEPVATLTLRDADYYDFMTTSMNLDRMKSDGQTLREQYIDGKDPLEAEPFMFCSFGVNVAVETGKDKKMVISHRSSRVAGHNKSKWNSSANEGLARNHDLSPDGRVSLHAVARRAMREELAVYESDEVDLELLGFGLDVRNNQWAAFFRAVLTDLTEEELRARWSRGIEDKWEHDRHAFVPADPESVLRFLRDEPAENWTPCAPALFYLSLVRAAVRAQDNDPAARFEVEAIERRVVRELDDE</sequence>
<evidence type="ECO:0008006" key="3">
    <source>
        <dbReference type="Google" id="ProtNLM"/>
    </source>
</evidence>
<organism evidence="1 2">
    <name type="scientific">Streptomyces pristinaespiralis (strain ATCC 25486 / DSM 40338 / CBS 914.69 / JCM 4507 / KCC S-0507 / NBRC 13074 / NRRL 2958 / 5647)</name>
    <dbReference type="NCBI Taxonomy" id="457429"/>
    <lineage>
        <taxon>Bacteria</taxon>
        <taxon>Bacillati</taxon>
        <taxon>Actinomycetota</taxon>
        <taxon>Actinomycetes</taxon>
        <taxon>Kitasatosporales</taxon>
        <taxon>Streptomycetaceae</taxon>
        <taxon>Streptomyces</taxon>
    </lineage>
</organism>
<gene>
    <name evidence="1" type="ORF">SSDG_03767</name>
</gene>
<reference evidence="2" key="1">
    <citation type="submission" date="2008-02" db="EMBL/GenBank/DDBJ databases">
        <authorList>
            <consortium name="The Broad Institute Genome Sequencing Platform"/>
            <person name="Fischbach M."/>
            <person name="Ward D."/>
            <person name="Young S."/>
            <person name="Jaffe D."/>
            <person name="Gnerre S."/>
            <person name="Berlin A."/>
            <person name="Heiman D."/>
            <person name="Hepburn T."/>
            <person name="Sykes S."/>
            <person name="Alvarado L."/>
            <person name="Kodira C.D."/>
            <person name="Straight P."/>
            <person name="Clardy J."/>
            <person name="Hung D."/>
            <person name="Kolter R."/>
            <person name="Mekalanos J."/>
            <person name="Walker S."/>
            <person name="Walsh C.T."/>
            <person name="Lander E."/>
            <person name="Galagan J."/>
            <person name="Nusbaum C."/>
            <person name="Birren B."/>
        </authorList>
    </citation>
    <scope>NUCLEOTIDE SEQUENCE [LARGE SCALE GENOMIC DNA]</scope>
    <source>
        <strain evidence="2">ATCC 25486 / DSM 40338 / CBS 914.69 / JCM 4507 / NBRC 13074 / NRRL 2958 / 5647</strain>
    </source>
</reference>
<evidence type="ECO:0000313" key="2">
    <source>
        <dbReference type="Proteomes" id="UP000002805"/>
    </source>
</evidence>
<dbReference type="EMBL" id="CM000950">
    <property type="protein sequence ID" value="EDY65721.1"/>
    <property type="molecule type" value="Genomic_DNA"/>
</dbReference>
<protein>
    <recommendedName>
        <fullName evidence="3">Translation initiation factor 2</fullName>
    </recommendedName>
</protein>
<dbReference type="HOGENOM" id="CLU_060913_0_0_11"/>
<reference evidence="2" key="2">
    <citation type="submission" date="2009-10" db="EMBL/GenBank/DDBJ databases">
        <title>The genome sequence of Streptomyces pristinaespiralis strain ATCC 25486.</title>
        <authorList>
            <consortium name="The Broad Institute Genome Sequencing Platform"/>
            <consortium name="Broad Institute Microbial Sequencing Center"/>
            <person name="Fischbach M."/>
            <person name="Godfrey P."/>
            <person name="Ward D."/>
            <person name="Young S."/>
            <person name="Zeng Q."/>
            <person name="Koehrsen M."/>
            <person name="Alvarado L."/>
            <person name="Berlin A.M."/>
            <person name="Bochicchio J."/>
            <person name="Borenstein D."/>
            <person name="Chapman S.B."/>
            <person name="Chen Z."/>
            <person name="Engels R."/>
            <person name="Freedman E."/>
            <person name="Gellesch M."/>
            <person name="Goldberg J."/>
            <person name="Griggs A."/>
            <person name="Gujja S."/>
            <person name="Heilman E.R."/>
            <person name="Heiman D.I."/>
            <person name="Hepburn T.A."/>
            <person name="Howarth C."/>
            <person name="Jen D."/>
            <person name="Larson L."/>
            <person name="Lewis B."/>
            <person name="Mehta T."/>
            <person name="Park D."/>
            <person name="Pearson M."/>
            <person name="Richards J."/>
            <person name="Roberts A."/>
            <person name="Saif S."/>
            <person name="Shea T.D."/>
            <person name="Shenoy N."/>
            <person name="Sisk P."/>
            <person name="Stolte C."/>
            <person name="Sykes S.N."/>
            <person name="Thomson T."/>
            <person name="Walk T."/>
            <person name="White J."/>
            <person name="Yandava C."/>
            <person name="Straight P."/>
            <person name="Clardy J."/>
            <person name="Hung D."/>
            <person name="Kolter R."/>
            <person name="Mekalanos J."/>
            <person name="Walker S."/>
            <person name="Walsh C.T."/>
            <person name="Wieland-Brown L.C."/>
            <person name="Haas B."/>
            <person name="Nusbaum C."/>
            <person name="Birren B."/>
        </authorList>
    </citation>
    <scope>NUCLEOTIDE SEQUENCE [LARGE SCALE GENOMIC DNA]</scope>
    <source>
        <strain evidence="2">ATCC 25486 / DSM 40338 / CBS 914.69 / JCM 4507 / NBRC 13074 / NRRL 2958 / 5647</strain>
    </source>
</reference>